<evidence type="ECO:0000256" key="8">
    <source>
        <dbReference type="RuleBase" id="RU004057"/>
    </source>
</evidence>
<dbReference type="Pfam" id="PF10102">
    <property type="entry name" value="DUF2341"/>
    <property type="match status" value="1"/>
</dbReference>
<keyword evidence="8" id="KW-0653">Protein transport</keyword>
<protein>
    <submittedName>
        <fullName evidence="12">DUF2341 domain-containing protein</fullName>
    </submittedName>
</protein>
<dbReference type="PANTHER" id="PTHR30625:SF3">
    <property type="entry name" value="TOL-PAL SYSTEM PROTEIN TOLQ"/>
    <property type="match status" value="1"/>
</dbReference>
<gene>
    <name evidence="12" type="ORF">ACFPN2_02880</name>
</gene>
<evidence type="ECO:0000256" key="4">
    <source>
        <dbReference type="ARBA" id="ARBA00022729"/>
    </source>
</evidence>
<dbReference type="SMART" id="SM00560">
    <property type="entry name" value="LamGL"/>
    <property type="match status" value="1"/>
</dbReference>
<dbReference type="InterPro" id="IPR013320">
    <property type="entry name" value="ConA-like_dom_sf"/>
</dbReference>
<evidence type="ECO:0000256" key="3">
    <source>
        <dbReference type="ARBA" id="ARBA00022692"/>
    </source>
</evidence>
<evidence type="ECO:0000259" key="11">
    <source>
        <dbReference type="SMART" id="SM00560"/>
    </source>
</evidence>
<evidence type="ECO:0000256" key="10">
    <source>
        <dbReference type="SAM" id="SignalP"/>
    </source>
</evidence>
<dbReference type="InterPro" id="IPR050790">
    <property type="entry name" value="ExbB/TolQ_transport"/>
</dbReference>
<feature type="transmembrane region" description="Helical" evidence="9">
    <location>
        <begin position="510"/>
        <end position="540"/>
    </location>
</feature>
<feature type="transmembrane region" description="Helical" evidence="9">
    <location>
        <begin position="369"/>
        <end position="389"/>
    </location>
</feature>
<dbReference type="Proteomes" id="UP001595904">
    <property type="component" value="Unassembled WGS sequence"/>
</dbReference>
<evidence type="ECO:0000313" key="12">
    <source>
        <dbReference type="EMBL" id="MFC4308016.1"/>
    </source>
</evidence>
<feature type="signal peptide" evidence="10">
    <location>
        <begin position="1"/>
        <end position="18"/>
    </location>
</feature>
<dbReference type="InterPro" id="IPR018765">
    <property type="entry name" value="DUF2341"/>
</dbReference>
<sequence>MRKLLAVLFCCLPMASHAWWNDEWNFRKEITFDSTPAAADIAATPVDVPVLVRLHLGNFGYFGDTKPDGSDMRVVAGDDKTPLKFHIERYDPTNQMAFIWVRVPRIAGASNAEKIYLYYGNQKATTAPPAADTYDATQAAVYHFGADAEALADSTANDNDAASSTAEMTPASLIGGGAKFAGSSVISKPSTASLRLIPAKGGTLSAWVRIDQPQGNAQVVGLDDQGKRWVIGIRGAQVYSALTGASGEVEALSSEQIATGAWHHVAATVGGGKLILFVDGKEAANVAAQPVEIAGTLNIGNSTAGSNGLIGEVDEVQVANSARAPEWIAASAKAQGQESPLVVYGADAQKEGGDVSYFKVTMQNVTVDGWVVIIILAIMFVIALLVMIAKATYLSKIKKQNAAFLKEYQAMHGDPTALDHEESKDEAGDAALDESPFMPHFGEKGETKFKFSTLYRLYHHGVQQMSGRVGLKSAGARAATTLTPQSIEAIRATMDATMVRMTQKLQSQMVLLSIAIAGGPFLGLLGTVVGVMITFAAIAASGDVNVNAIAPGIAAALAATVAGLGVAIPALFGYNWLNTQIKEVNADMRVFVDEFVTRVAEHYS</sequence>
<keyword evidence="6 9" id="KW-0472">Membrane</keyword>
<reference evidence="13" key="1">
    <citation type="journal article" date="2019" name="Int. J. Syst. Evol. Microbiol.">
        <title>The Global Catalogue of Microorganisms (GCM) 10K type strain sequencing project: providing services to taxonomists for standard genome sequencing and annotation.</title>
        <authorList>
            <consortium name="The Broad Institute Genomics Platform"/>
            <consortium name="The Broad Institute Genome Sequencing Center for Infectious Disease"/>
            <person name="Wu L."/>
            <person name="Ma J."/>
        </authorList>
    </citation>
    <scope>NUCLEOTIDE SEQUENCE [LARGE SCALE GENOMIC DNA]</scope>
    <source>
        <strain evidence="13">CGMCC 1.10759</strain>
    </source>
</reference>
<keyword evidence="3 9" id="KW-0812">Transmembrane</keyword>
<dbReference type="InterPro" id="IPR006558">
    <property type="entry name" value="LamG-like"/>
</dbReference>
<keyword evidence="7" id="KW-1015">Disulfide bond</keyword>
<keyword evidence="8" id="KW-0813">Transport</keyword>
<feature type="domain" description="LamG-like jellyroll fold" evidence="11">
    <location>
        <begin position="200"/>
        <end position="326"/>
    </location>
</feature>
<dbReference type="SUPFAM" id="SSF49899">
    <property type="entry name" value="Concanavalin A-like lectins/glucanases"/>
    <property type="match status" value="1"/>
</dbReference>
<keyword evidence="2" id="KW-1003">Cell membrane</keyword>
<evidence type="ECO:0000313" key="13">
    <source>
        <dbReference type="Proteomes" id="UP001595904"/>
    </source>
</evidence>
<dbReference type="EMBL" id="JBHSDU010000001">
    <property type="protein sequence ID" value="MFC4308016.1"/>
    <property type="molecule type" value="Genomic_DNA"/>
</dbReference>
<evidence type="ECO:0000256" key="1">
    <source>
        <dbReference type="ARBA" id="ARBA00004651"/>
    </source>
</evidence>
<feature type="chain" id="PRO_5046124060" evidence="10">
    <location>
        <begin position="19"/>
        <end position="604"/>
    </location>
</feature>
<dbReference type="RefSeq" id="WP_380594784.1">
    <property type="nucleotide sequence ID" value="NZ_JBHSDU010000001.1"/>
</dbReference>
<keyword evidence="13" id="KW-1185">Reference proteome</keyword>
<comment type="subcellular location">
    <subcellularLocation>
        <location evidence="1">Cell membrane</location>
        <topology evidence="1">Multi-pass membrane protein</topology>
    </subcellularLocation>
    <subcellularLocation>
        <location evidence="8">Membrane</location>
        <topology evidence="8">Multi-pass membrane protein</topology>
    </subcellularLocation>
</comment>
<dbReference type="Gene3D" id="2.60.120.200">
    <property type="match status" value="1"/>
</dbReference>
<evidence type="ECO:0000256" key="9">
    <source>
        <dbReference type="SAM" id="Phobius"/>
    </source>
</evidence>
<dbReference type="InterPro" id="IPR002898">
    <property type="entry name" value="MotA_ExbB_proton_chnl"/>
</dbReference>
<evidence type="ECO:0000256" key="7">
    <source>
        <dbReference type="ARBA" id="ARBA00023157"/>
    </source>
</evidence>
<comment type="similarity">
    <text evidence="8">Belongs to the exbB/tolQ family.</text>
</comment>
<accession>A0ABV8SKW2</accession>
<keyword evidence="4 10" id="KW-0732">Signal</keyword>
<evidence type="ECO:0000256" key="2">
    <source>
        <dbReference type="ARBA" id="ARBA00022475"/>
    </source>
</evidence>
<evidence type="ECO:0000256" key="6">
    <source>
        <dbReference type="ARBA" id="ARBA00023136"/>
    </source>
</evidence>
<dbReference type="Pfam" id="PF13385">
    <property type="entry name" value="Laminin_G_3"/>
    <property type="match status" value="1"/>
</dbReference>
<feature type="transmembrane region" description="Helical" evidence="9">
    <location>
        <begin position="552"/>
        <end position="572"/>
    </location>
</feature>
<dbReference type="Pfam" id="PF01618">
    <property type="entry name" value="MotA_ExbB"/>
    <property type="match status" value="1"/>
</dbReference>
<organism evidence="12 13">
    <name type="scientific">Steroidobacter flavus</name>
    <dbReference type="NCBI Taxonomy" id="1842136"/>
    <lineage>
        <taxon>Bacteria</taxon>
        <taxon>Pseudomonadati</taxon>
        <taxon>Pseudomonadota</taxon>
        <taxon>Gammaproteobacteria</taxon>
        <taxon>Steroidobacterales</taxon>
        <taxon>Steroidobacteraceae</taxon>
        <taxon>Steroidobacter</taxon>
    </lineage>
</organism>
<comment type="caution">
    <text evidence="12">The sequence shown here is derived from an EMBL/GenBank/DDBJ whole genome shotgun (WGS) entry which is preliminary data.</text>
</comment>
<evidence type="ECO:0000256" key="5">
    <source>
        <dbReference type="ARBA" id="ARBA00022989"/>
    </source>
</evidence>
<dbReference type="PANTHER" id="PTHR30625">
    <property type="entry name" value="PROTEIN TOLQ"/>
    <property type="match status" value="1"/>
</dbReference>
<keyword evidence="5 9" id="KW-1133">Transmembrane helix</keyword>
<name>A0ABV8SKW2_9GAMM</name>
<proteinExistence type="inferred from homology"/>